<dbReference type="InterPro" id="IPR012893">
    <property type="entry name" value="HipA-like_C"/>
</dbReference>
<dbReference type="RefSeq" id="WP_210225580.1">
    <property type="nucleotide sequence ID" value="NZ_CP072800.1"/>
</dbReference>
<dbReference type="InterPro" id="IPR017508">
    <property type="entry name" value="HipA_N1"/>
</dbReference>
<dbReference type="PANTHER" id="PTHR37419:SF1">
    <property type="entry name" value="SERINE_THREONINE-PROTEIN KINASE TOXIN HIPA"/>
    <property type="match status" value="1"/>
</dbReference>
<evidence type="ECO:0000256" key="2">
    <source>
        <dbReference type="ARBA" id="ARBA00022679"/>
    </source>
</evidence>
<proteinExistence type="inferred from homology"/>
<evidence type="ECO:0000313" key="7">
    <source>
        <dbReference type="Proteomes" id="UP000672027"/>
    </source>
</evidence>
<sequence length="421" mass="47547">MNQPVASVLALHLHGTLVAYLTGFAGGHNILTFTPDYLQASTRPTFTLTQLGKPTMLDKPWQTRQRLHPVLSNLLPEGALREWAAHQLKIHPDNEFPLLAWLGNDLPGALIATPVEPQHVPTWALNQRSQVTPLVVPVSHYGQRFSLAGVQMKFSGKRKDGRYHVSRTGELGNWIIKTPSTLYPQVPANEYTCMTLAGLAGVNIPEIRLIPLADLDGLPNIPLPAETHAYAIRRFDRDEAEGRIHTEDFAQILQKYPHEKYRDSNYEMLGRILLQYSHDGVADLQQLARRLLVNILLGNGDAHLKNWTVFYPDHITPQLAPAYDILHTQTYITGETRAALNLGNEKDWYKLGWQHFQQWATKSGVAWPVIETVLQDTLERAHELWPAALAALPMLETQQAALRAHWQRLHPAWRIASDKLC</sequence>
<keyword evidence="2" id="KW-0808">Transferase</keyword>
<evidence type="ECO:0000259" key="5">
    <source>
        <dbReference type="Pfam" id="PF13657"/>
    </source>
</evidence>
<evidence type="ECO:0000256" key="1">
    <source>
        <dbReference type="ARBA" id="ARBA00010164"/>
    </source>
</evidence>
<evidence type="ECO:0000259" key="4">
    <source>
        <dbReference type="Pfam" id="PF07804"/>
    </source>
</evidence>
<feature type="domain" description="HipA-like C-terminal" evidence="4">
    <location>
        <begin position="145"/>
        <end position="385"/>
    </location>
</feature>
<evidence type="ECO:0000256" key="3">
    <source>
        <dbReference type="ARBA" id="ARBA00022777"/>
    </source>
</evidence>
<feature type="domain" description="HipA N-terminal subdomain 1" evidence="5">
    <location>
        <begin position="11"/>
        <end position="111"/>
    </location>
</feature>
<dbReference type="PANTHER" id="PTHR37419">
    <property type="entry name" value="SERINE/THREONINE-PROTEIN KINASE TOXIN HIPA"/>
    <property type="match status" value="1"/>
</dbReference>
<dbReference type="Pfam" id="PF13657">
    <property type="entry name" value="Couple_hipA"/>
    <property type="match status" value="1"/>
</dbReference>
<accession>A0ABX7X214</accession>
<dbReference type="Pfam" id="PF07804">
    <property type="entry name" value="HipA_C"/>
    <property type="match status" value="1"/>
</dbReference>
<keyword evidence="7" id="KW-1185">Reference proteome</keyword>
<evidence type="ECO:0000313" key="6">
    <source>
        <dbReference type="EMBL" id="QTR48698.1"/>
    </source>
</evidence>
<dbReference type="NCBIfam" id="TIGR03071">
    <property type="entry name" value="couple_hipA"/>
    <property type="match status" value="1"/>
</dbReference>
<name>A0ABX7X214_9GAMM</name>
<gene>
    <name evidence="6" type="ORF">J8380_10355</name>
</gene>
<reference evidence="6 7" key="1">
    <citation type="submission" date="2021-04" db="EMBL/GenBank/DDBJ databases">
        <title>Genomics, taxonomy and metabolism of representatives of sulfur bacteria of the genus Thiothrix: Thiothrix fructosivorans QT, Thiothrix unzii A1T and three new species, Thiothrix subterranea sp. nov., Thiothrix litoralis sp. nov. and 'Candidatus Thiothrix anitrata' sp. nov.</title>
        <authorList>
            <person name="Ravin N.V."/>
            <person name="Smolyakov D."/>
            <person name="Rudenko T.S."/>
            <person name="Mardanov A.V."/>
            <person name="Beletsky A.V."/>
            <person name="Markov N.D."/>
            <person name="Fomenkov A.I."/>
            <person name="Roberts R.J."/>
            <person name="Karnachuk O.V."/>
            <person name="Novikov A."/>
            <person name="Grabovich M.Y."/>
        </authorList>
    </citation>
    <scope>NUCLEOTIDE SEQUENCE [LARGE SCALE GENOMIC DNA]</scope>
    <source>
        <strain evidence="6 7">A52</strain>
    </source>
</reference>
<keyword evidence="3" id="KW-0418">Kinase</keyword>
<organism evidence="6 7">
    <name type="scientific">Candidatus Thiothrix anitrata</name>
    <dbReference type="NCBI Taxonomy" id="2823902"/>
    <lineage>
        <taxon>Bacteria</taxon>
        <taxon>Pseudomonadati</taxon>
        <taxon>Pseudomonadota</taxon>
        <taxon>Gammaproteobacteria</taxon>
        <taxon>Thiotrichales</taxon>
        <taxon>Thiotrichaceae</taxon>
        <taxon>Thiothrix</taxon>
    </lineage>
</organism>
<dbReference type="EMBL" id="CP072800">
    <property type="protein sequence ID" value="QTR48698.1"/>
    <property type="molecule type" value="Genomic_DNA"/>
</dbReference>
<protein>
    <submittedName>
        <fullName evidence="6">Type II toxin-antitoxin system HipA family toxin</fullName>
    </submittedName>
</protein>
<comment type="similarity">
    <text evidence="1">Belongs to the HipA Ser/Thr kinase family.</text>
</comment>
<dbReference type="InterPro" id="IPR052028">
    <property type="entry name" value="HipA_Ser/Thr_kinase"/>
</dbReference>
<dbReference type="Proteomes" id="UP000672027">
    <property type="component" value="Chromosome"/>
</dbReference>
<dbReference type="Gene3D" id="1.10.1070.20">
    <property type="match status" value="1"/>
</dbReference>